<keyword evidence="1" id="KW-1133">Transmembrane helix</keyword>
<evidence type="ECO:0000313" key="4">
    <source>
        <dbReference type="EMBL" id="MEI4281271.1"/>
    </source>
</evidence>
<dbReference type="RefSeq" id="WP_336393027.1">
    <property type="nucleotide sequence ID" value="NZ_JBAPLV010000043.1"/>
</dbReference>
<organism evidence="4 5">
    <name type="scientific">Klenkia terrae</name>
    <dbReference type="NCBI Taxonomy" id="1052259"/>
    <lineage>
        <taxon>Bacteria</taxon>
        <taxon>Bacillati</taxon>
        <taxon>Actinomycetota</taxon>
        <taxon>Actinomycetes</taxon>
        <taxon>Geodermatophilales</taxon>
        <taxon>Geodermatophilaceae</taxon>
        <taxon>Klenkia</taxon>
    </lineage>
</organism>
<comment type="caution">
    <text evidence="4">The sequence shown here is derived from an EMBL/GenBank/DDBJ whole genome shotgun (WGS) entry which is preliminary data.</text>
</comment>
<keyword evidence="2" id="KW-0732">Signal</keyword>
<feature type="domain" description="TPM" evidence="3">
    <location>
        <begin position="38"/>
        <end position="149"/>
    </location>
</feature>
<evidence type="ECO:0000256" key="2">
    <source>
        <dbReference type="SAM" id="SignalP"/>
    </source>
</evidence>
<keyword evidence="1" id="KW-0812">Transmembrane</keyword>
<reference evidence="4 5" key="1">
    <citation type="submission" date="2024-03" db="EMBL/GenBank/DDBJ databases">
        <title>Draft genome sequence of Klenkia terrae.</title>
        <authorList>
            <person name="Duangmal K."/>
            <person name="Chantavorakit T."/>
        </authorList>
    </citation>
    <scope>NUCLEOTIDE SEQUENCE [LARGE SCALE GENOMIC DNA]</scope>
    <source>
        <strain evidence="4 5">JCM 17786</strain>
    </source>
</reference>
<keyword evidence="5" id="KW-1185">Reference proteome</keyword>
<dbReference type="Pfam" id="PF04536">
    <property type="entry name" value="TPM_phosphatase"/>
    <property type="match status" value="1"/>
</dbReference>
<protein>
    <submittedName>
        <fullName evidence="4">TPM domain-containing protein</fullName>
    </submittedName>
</protein>
<gene>
    <name evidence="4" type="ORF">UXQ13_22555</name>
</gene>
<proteinExistence type="predicted"/>
<accession>A0ABU8ECC2</accession>
<evidence type="ECO:0000256" key="1">
    <source>
        <dbReference type="SAM" id="Phobius"/>
    </source>
</evidence>
<dbReference type="EMBL" id="JBAPLV010000043">
    <property type="protein sequence ID" value="MEI4281271.1"/>
    <property type="molecule type" value="Genomic_DNA"/>
</dbReference>
<feature type="signal peptide" evidence="2">
    <location>
        <begin position="1"/>
        <end position="27"/>
    </location>
</feature>
<name>A0ABU8ECC2_9ACTN</name>
<dbReference type="InterPro" id="IPR007621">
    <property type="entry name" value="TPM_dom"/>
</dbReference>
<keyword evidence="1" id="KW-0472">Membrane</keyword>
<sequence>MRLASRLLAGSALGLTLAFTGAGMASAEEPFAPTDQLTDSADVLSGSEEGTVTDALDQLQSEDGITAYVVYVDSFDDLRPGEWTEQAFTDGGLGGNDVLLAVAVDTSRVGYGAGSAVDADVASIVTNDVEPLLSDQQWATAATTFAQELQPSDTGTYALGGLLGVAVLGAGGYAVVRNRRKKKAVAASQARAAEIAAAEEAARDPHHGTATQDLHYRASAELLSLDEAIKTSQLDVDYARAQYGPGSVTESAAALQESRTELGQAFQIRQELDDDIPEDEPTQRRMLAELLALTGSARARLDQQAAAHRELRHLEEDAPGALDRLDPQIARVQGRIAPTAQVLADLQARYAPSTWRAVADNTGEAEQRVQVAGQALQHGREELAAGRPAGAVPAVRAAEDALAQADRLLAAVDKLQAELASAPERFTAVREETERDIAEAKVLLDRGVDTPGLREQLARAESALATAGRPPADGDLPDPLAVTRALDDADQALESALEPARDARQQQERALAHLGQALNAAASAVDATADYVATRRGAVRAAARTRLAEADRHLDEANRLAAAKDPVSALREAQRAQQLGQEAMTLAQQDVRAYSDHDQGGYGGGGYGRGYGRRGGGMGDAVVGGIAGAALGNILFGGLGGGFGGGFGGGDGGGGDFGGGDFGGDFGGGGF</sequence>
<evidence type="ECO:0000259" key="3">
    <source>
        <dbReference type="Pfam" id="PF04536"/>
    </source>
</evidence>
<feature type="chain" id="PRO_5047456707" evidence="2">
    <location>
        <begin position="28"/>
        <end position="671"/>
    </location>
</feature>
<dbReference type="Gene3D" id="3.10.310.50">
    <property type="match status" value="1"/>
</dbReference>
<dbReference type="Proteomes" id="UP001373496">
    <property type="component" value="Unassembled WGS sequence"/>
</dbReference>
<evidence type="ECO:0000313" key="5">
    <source>
        <dbReference type="Proteomes" id="UP001373496"/>
    </source>
</evidence>
<feature type="transmembrane region" description="Helical" evidence="1">
    <location>
        <begin position="157"/>
        <end position="176"/>
    </location>
</feature>